<feature type="domain" description="N-acetyltransferase" evidence="1">
    <location>
        <begin position="1"/>
        <end position="140"/>
    </location>
</feature>
<dbReference type="CDD" id="cd04301">
    <property type="entry name" value="NAT_SF"/>
    <property type="match status" value="1"/>
</dbReference>
<dbReference type="SUPFAM" id="SSF55729">
    <property type="entry name" value="Acyl-CoA N-acyltransferases (Nat)"/>
    <property type="match status" value="1"/>
</dbReference>
<keyword evidence="3" id="KW-1185">Reference proteome</keyword>
<proteinExistence type="predicted"/>
<name>A0A0H5SJL8_HERHM</name>
<accession>A0A0H5SJL8</accession>
<organism evidence="2 3">
    <name type="scientific">Herbinix hemicellulosilytica</name>
    <dbReference type="NCBI Taxonomy" id="1564487"/>
    <lineage>
        <taxon>Bacteria</taxon>
        <taxon>Bacillati</taxon>
        <taxon>Bacillota</taxon>
        <taxon>Clostridia</taxon>
        <taxon>Lachnospirales</taxon>
        <taxon>Lachnospiraceae</taxon>
        <taxon>Herbinix</taxon>
    </lineage>
</organism>
<dbReference type="AlphaFoldDB" id="A0A0H5SJL8"/>
<evidence type="ECO:0000313" key="2">
    <source>
        <dbReference type="EMBL" id="CRZ35694.1"/>
    </source>
</evidence>
<dbReference type="EMBL" id="CVTD020000027">
    <property type="protein sequence ID" value="CRZ35694.1"/>
    <property type="molecule type" value="Genomic_DNA"/>
</dbReference>
<dbReference type="InterPro" id="IPR016181">
    <property type="entry name" value="Acyl_CoA_acyltransferase"/>
</dbReference>
<dbReference type="Pfam" id="PF00583">
    <property type="entry name" value="Acetyltransf_1"/>
    <property type="match status" value="1"/>
</dbReference>
<protein>
    <recommendedName>
        <fullName evidence="1">N-acetyltransferase domain-containing protein</fullName>
    </recommendedName>
</protein>
<dbReference type="PANTHER" id="PTHR13355:SF15">
    <property type="entry name" value="GCN5-RELATED N-ACETYLTRANSFERASE 3, CHLOROPLASTIC"/>
    <property type="match status" value="1"/>
</dbReference>
<dbReference type="GO" id="GO:0008080">
    <property type="term" value="F:N-acetyltransferase activity"/>
    <property type="evidence" value="ECO:0007669"/>
    <property type="project" value="TreeGrafter"/>
</dbReference>
<sequence>MVFAKLVSNEERISEVNDILNEVFIEELKFNQEDMFIKPGNKVYHALVYEGLNEGKAVAVGRLELNKDEAYIKYVAVRKEYRRKKYGDMIVRMLVDKAQSMSIDKIFVEVPKILTDMFKKIGFKSYYEEKNSILYQNYIIMRYCNKTLNCCKNIKN</sequence>
<dbReference type="InterPro" id="IPR039143">
    <property type="entry name" value="GNPNAT1-like"/>
</dbReference>
<evidence type="ECO:0000313" key="3">
    <source>
        <dbReference type="Proteomes" id="UP000236497"/>
    </source>
</evidence>
<evidence type="ECO:0000259" key="1">
    <source>
        <dbReference type="PROSITE" id="PS51186"/>
    </source>
</evidence>
<dbReference type="Proteomes" id="UP000236497">
    <property type="component" value="Unassembled WGS sequence"/>
</dbReference>
<dbReference type="Gene3D" id="3.40.630.30">
    <property type="match status" value="1"/>
</dbReference>
<reference evidence="2 3" key="1">
    <citation type="submission" date="2015-06" db="EMBL/GenBank/DDBJ databases">
        <authorList>
            <person name="Wibberg Daniel"/>
        </authorList>
    </citation>
    <scope>NUCLEOTIDE SEQUENCE [LARGE SCALE GENOMIC DNA]</scope>
    <source>
        <strain evidence="2 3">T3/55T</strain>
    </source>
</reference>
<gene>
    <name evidence="2" type="ORF">HHT355_2510</name>
</gene>
<dbReference type="OrthoDB" id="9796171at2"/>
<dbReference type="PROSITE" id="PS51186">
    <property type="entry name" value="GNAT"/>
    <property type="match status" value="1"/>
</dbReference>
<dbReference type="PANTHER" id="PTHR13355">
    <property type="entry name" value="GLUCOSAMINE 6-PHOSPHATE N-ACETYLTRANSFERASE"/>
    <property type="match status" value="1"/>
</dbReference>
<dbReference type="InterPro" id="IPR000182">
    <property type="entry name" value="GNAT_dom"/>
</dbReference>
<dbReference type="RefSeq" id="WP_103203766.1">
    <property type="nucleotide sequence ID" value="NZ_CVTD020000027.1"/>
</dbReference>